<feature type="signal peptide" evidence="2">
    <location>
        <begin position="1"/>
        <end position="18"/>
    </location>
</feature>
<evidence type="ECO:0000256" key="2">
    <source>
        <dbReference type="SAM" id="SignalP"/>
    </source>
</evidence>
<feature type="chain" id="PRO_5022835967" evidence="2">
    <location>
        <begin position="19"/>
        <end position="71"/>
    </location>
</feature>
<reference evidence="3 4" key="1">
    <citation type="submission" date="2019-04" db="EMBL/GenBank/DDBJ databases">
        <title>Chromosome genome assembly for Takifugu flavidus.</title>
        <authorList>
            <person name="Xiao S."/>
        </authorList>
    </citation>
    <scope>NUCLEOTIDE SEQUENCE [LARGE SCALE GENOMIC DNA]</scope>
    <source>
        <strain evidence="3">HTHZ2018</strain>
        <tissue evidence="3">Muscle</tissue>
    </source>
</reference>
<comment type="caution">
    <text evidence="3">The sequence shown here is derived from an EMBL/GenBank/DDBJ whole genome shotgun (WGS) entry which is preliminary data.</text>
</comment>
<protein>
    <submittedName>
        <fullName evidence="3">Uncharacterized protein</fullName>
    </submittedName>
</protein>
<proteinExistence type="predicted"/>
<dbReference type="EMBL" id="RHFK02000009">
    <property type="protein sequence ID" value="TWW71135.1"/>
    <property type="molecule type" value="Genomic_DNA"/>
</dbReference>
<gene>
    <name evidence="3" type="ORF">D4764_17G0006180</name>
</gene>
<dbReference type="Proteomes" id="UP000324091">
    <property type="component" value="Chromosome 17"/>
</dbReference>
<keyword evidence="4" id="KW-1185">Reference proteome</keyword>
<keyword evidence="2" id="KW-0732">Signal</keyword>
<name>A0A5C6NVY9_9TELE</name>
<feature type="compositionally biased region" description="Polar residues" evidence="1">
    <location>
        <begin position="26"/>
        <end position="37"/>
    </location>
</feature>
<dbReference type="AlphaFoldDB" id="A0A5C6NVY9"/>
<evidence type="ECO:0000313" key="4">
    <source>
        <dbReference type="Proteomes" id="UP000324091"/>
    </source>
</evidence>
<evidence type="ECO:0000256" key="1">
    <source>
        <dbReference type="SAM" id="MobiDB-lite"/>
    </source>
</evidence>
<evidence type="ECO:0000313" key="3">
    <source>
        <dbReference type="EMBL" id="TWW71135.1"/>
    </source>
</evidence>
<sequence>MKAETLIIVVVLRGIIAGARDGDWDSGSSKVNAPQQASEEEFAYTKDSAEGRLDCCKEMGLRLSKGRIAAI</sequence>
<organism evidence="3 4">
    <name type="scientific">Takifugu flavidus</name>
    <name type="common">sansaifugu</name>
    <dbReference type="NCBI Taxonomy" id="433684"/>
    <lineage>
        <taxon>Eukaryota</taxon>
        <taxon>Metazoa</taxon>
        <taxon>Chordata</taxon>
        <taxon>Craniata</taxon>
        <taxon>Vertebrata</taxon>
        <taxon>Euteleostomi</taxon>
        <taxon>Actinopterygii</taxon>
        <taxon>Neopterygii</taxon>
        <taxon>Teleostei</taxon>
        <taxon>Neoteleostei</taxon>
        <taxon>Acanthomorphata</taxon>
        <taxon>Eupercaria</taxon>
        <taxon>Tetraodontiformes</taxon>
        <taxon>Tetradontoidea</taxon>
        <taxon>Tetraodontidae</taxon>
        <taxon>Takifugu</taxon>
    </lineage>
</organism>
<accession>A0A5C6NVY9</accession>
<feature type="region of interest" description="Disordered" evidence="1">
    <location>
        <begin position="24"/>
        <end position="43"/>
    </location>
</feature>